<gene>
    <name evidence="2" type="ORF">ACBT_0638</name>
</gene>
<organism evidence="2 3">
    <name type="scientific">Aliarcobacter cibarius</name>
    <dbReference type="NCBI Taxonomy" id="255507"/>
    <lineage>
        <taxon>Bacteria</taxon>
        <taxon>Pseudomonadati</taxon>
        <taxon>Campylobacterota</taxon>
        <taxon>Epsilonproteobacteria</taxon>
        <taxon>Campylobacterales</taxon>
        <taxon>Arcobacteraceae</taxon>
        <taxon>Aliarcobacter</taxon>
    </lineage>
</organism>
<keyword evidence="1" id="KW-0175">Coiled coil</keyword>
<feature type="coiled-coil region" evidence="1">
    <location>
        <begin position="70"/>
        <end position="97"/>
    </location>
</feature>
<sequence>MINDVVAKMNLKIDNLKKLINEDISDIKEANHETLLKRNELKQTLIDDIIFCKSELNKELVLEIQKGVDVNIYRAKVDELENNIKSLYELNRKLSAIVLPIQNMYKELVNEFSSVNGGRIFDIKA</sequence>
<dbReference type="Proteomes" id="UP000509513">
    <property type="component" value="Chromosome"/>
</dbReference>
<evidence type="ECO:0008006" key="4">
    <source>
        <dbReference type="Google" id="ProtNLM"/>
    </source>
</evidence>
<evidence type="ECO:0000256" key="1">
    <source>
        <dbReference type="SAM" id="Coils"/>
    </source>
</evidence>
<dbReference type="RefSeq" id="WP_024775505.1">
    <property type="nucleotide sequence ID" value="NZ_CP054051.1"/>
</dbReference>
<dbReference type="AlphaFoldDB" id="A0A7L5JN16"/>
<evidence type="ECO:0000313" key="2">
    <source>
        <dbReference type="EMBL" id="QKJ26592.1"/>
    </source>
</evidence>
<proteinExistence type="predicted"/>
<dbReference type="EMBL" id="CP054051">
    <property type="protein sequence ID" value="QKJ26592.1"/>
    <property type="molecule type" value="Genomic_DNA"/>
</dbReference>
<accession>A0A7L5JN16</accession>
<protein>
    <recommendedName>
        <fullName evidence="4">Flagellar protein FlgN</fullName>
    </recommendedName>
</protein>
<name>A0A7L5JN16_9BACT</name>
<dbReference type="KEGG" id="acib:ACBT_0638"/>
<evidence type="ECO:0000313" key="3">
    <source>
        <dbReference type="Proteomes" id="UP000509513"/>
    </source>
</evidence>
<reference evidence="2 3" key="1">
    <citation type="submission" date="2020-05" db="EMBL/GenBank/DDBJ databases">
        <title>Complete genome sequencing of Campylobacter and Arcobacter type strains.</title>
        <authorList>
            <person name="Miller W.G."/>
            <person name="Yee E."/>
        </authorList>
    </citation>
    <scope>NUCLEOTIDE SEQUENCE [LARGE SCALE GENOMIC DNA]</scope>
    <source>
        <strain evidence="2 3">LMG 21996</strain>
    </source>
</reference>